<accession>A0A1E5XTA8</accession>
<organism evidence="3 4">
    <name type="scientific">Devosia insulae DS-56</name>
    <dbReference type="NCBI Taxonomy" id="1116389"/>
    <lineage>
        <taxon>Bacteria</taxon>
        <taxon>Pseudomonadati</taxon>
        <taxon>Pseudomonadota</taxon>
        <taxon>Alphaproteobacteria</taxon>
        <taxon>Hyphomicrobiales</taxon>
        <taxon>Devosiaceae</taxon>
        <taxon>Devosia</taxon>
    </lineage>
</organism>
<dbReference type="GO" id="GO:0006086">
    <property type="term" value="P:pyruvate decarboxylation to acetyl-CoA"/>
    <property type="evidence" value="ECO:0007669"/>
    <property type="project" value="InterPro"/>
</dbReference>
<dbReference type="InterPro" id="IPR045257">
    <property type="entry name" value="E2/Pdx1"/>
</dbReference>
<keyword evidence="4" id="KW-1185">Reference proteome</keyword>
<dbReference type="SUPFAM" id="SSF47005">
    <property type="entry name" value="Peripheral subunit-binding domain of 2-oxo acid dehydrogenase complex"/>
    <property type="match status" value="1"/>
</dbReference>
<protein>
    <recommendedName>
        <fullName evidence="2">Peripheral subunit-binding (PSBD) domain-containing protein</fullName>
    </recommendedName>
</protein>
<dbReference type="GO" id="GO:0004742">
    <property type="term" value="F:dihydrolipoyllysine-residue acetyltransferase activity"/>
    <property type="evidence" value="ECO:0007669"/>
    <property type="project" value="TreeGrafter"/>
</dbReference>
<dbReference type="OrthoDB" id="8101032at2"/>
<dbReference type="AlphaFoldDB" id="A0A1E5XTA8"/>
<comment type="similarity">
    <text evidence="1">Belongs to the 2-oxoacid dehydrogenase family.</text>
</comment>
<reference evidence="3 4" key="1">
    <citation type="journal article" date="2015" name="Genome Announc.">
        <title>Genome Assemblies of Three Soil-Associated Devosia species: D. insulae, D. limi, and D. soli.</title>
        <authorList>
            <person name="Hassan Y.I."/>
            <person name="Lepp D."/>
            <person name="Zhou T."/>
        </authorList>
    </citation>
    <scope>NUCLEOTIDE SEQUENCE [LARGE SCALE GENOMIC DNA]</scope>
    <source>
        <strain evidence="3 4">DS-56</strain>
    </source>
</reference>
<dbReference type="PANTHER" id="PTHR23151">
    <property type="entry name" value="DIHYDROLIPOAMIDE ACETYL/SUCCINYL-TRANSFERASE-RELATED"/>
    <property type="match status" value="1"/>
</dbReference>
<evidence type="ECO:0000313" key="3">
    <source>
        <dbReference type="EMBL" id="OEO31815.1"/>
    </source>
</evidence>
<dbReference type="Pfam" id="PF02817">
    <property type="entry name" value="E3_binding"/>
    <property type="match status" value="1"/>
</dbReference>
<dbReference type="GO" id="GO:0045254">
    <property type="term" value="C:pyruvate dehydrogenase complex"/>
    <property type="evidence" value="ECO:0007669"/>
    <property type="project" value="InterPro"/>
</dbReference>
<dbReference type="RefSeq" id="WP_069909012.1">
    <property type="nucleotide sequence ID" value="NZ_LAJE02000120.1"/>
</dbReference>
<name>A0A1E5XTA8_9HYPH</name>
<dbReference type="Proteomes" id="UP000095463">
    <property type="component" value="Unassembled WGS sequence"/>
</dbReference>
<feature type="domain" description="Peripheral subunit-binding (PSBD)" evidence="2">
    <location>
        <begin position="11"/>
        <end position="48"/>
    </location>
</feature>
<proteinExistence type="inferred from homology"/>
<evidence type="ECO:0000259" key="2">
    <source>
        <dbReference type="PROSITE" id="PS51826"/>
    </source>
</evidence>
<dbReference type="PROSITE" id="PS51826">
    <property type="entry name" value="PSBD"/>
    <property type="match status" value="1"/>
</dbReference>
<sequence length="228" mass="23827">MAATALQPRRAASPYARRLARERGLALEVLTGSGPNGRIVAADIETYVVRPPAPAAANGPQASALGTTIQLATLLQLLAGFADADTPFTLEDVVLRAAGCALDDVPESHSLAGAPVALEQPAGQLVFADIRKGSLAPLRARRLRAIEAGIDQSAEPAALSLKLLAASEIRPVMMPLKPGRNMRLVLAAGHVTGECLLSFDAAVVSEDAATELLTRFKAYLELPLRLLA</sequence>
<gene>
    <name evidence="3" type="ORF">VW23_014445</name>
</gene>
<evidence type="ECO:0000313" key="4">
    <source>
        <dbReference type="Proteomes" id="UP000095463"/>
    </source>
</evidence>
<evidence type="ECO:0000256" key="1">
    <source>
        <dbReference type="ARBA" id="ARBA00007317"/>
    </source>
</evidence>
<dbReference type="PANTHER" id="PTHR23151:SF90">
    <property type="entry name" value="DIHYDROLIPOYLLYSINE-RESIDUE ACETYLTRANSFERASE COMPONENT OF PYRUVATE DEHYDROGENASE COMPLEX, MITOCHONDRIAL-RELATED"/>
    <property type="match status" value="1"/>
</dbReference>
<dbReference type="Gene3D" id="4.10.320.10">
    <property type="entry name" value="E3-binding domain"/>
    <property type="match status" value="1"/>
</dbReference>
<dbReference type="InterPro" id="IPR036625">
    <property type="entry name" value="E3-bd_dom_sf"/>
</dbReference>
<dbReference type="InterPro" id="IPR004167">
    <property type="entry name" value="PSBD"/>
</dbReference>
<comment type="caution">
    <text evidence="3">The sequence shown here is derived from an EMBL/GenBank/DDBJ whole genome shotgun (WGS) entry which is preliminary data.</text>
</comment>
<dbReference type="EMBL" id="LAJE02000120">
    <property type="protein sequence ID" value="OEO31815.1"/>
    <property type="molecule type" value="Genomic_DNA"/>
</dbReference>